<reference evidence="3" key="1">
    <citation type="submission" date="2023-07" db="EMBL/GenBank/DDBJ databases">
        <title>30 novel species of actinomycetes from the DSMZ collection.</title>
        <authorList>
            <person name="Nouioui I."/>
        </authorList>
    </citation>
    <scope>NUCLEOTIDE SEQUENCE [LARGE SCALE GENOMIC DNA]</scope>
    <source>
        <strain evidence="3">DSM 42041</strain>
    </source>
</reference>
<feature type="domain" description="Suppressor of fused-like" evidence="1">
    <location>
        <begin position="45"/>
        <end position="192"/>
    </location>
</feature>
<dbReference type="RefSeq" id="WP_311672497.1">
    <property type="nucleotide sequence ID" value="NZ_JAVREQ010000004.1"/>
</dbReference>
<evidence type="ECO:0000259" key="1">
    <source>
        <dbReference type="Pfam" id="PF05076"/>
    </source>
</evidence>
<dbReference type="Pfam" id="PF05076">
    <property type="entry name" value="SUFU"/>
    <property type="match status" value="1"/>
</dbReference>
<dbReference type="Proteomes" id="UP001183414">
    <property type="component" value="Unassembled WGS sequence"/>
</dbReference>
<dbReference type="InterPro" id="IPR020941">
    <property type="entry name" value="SUFU-like_domain"/>
</dbReference>
<organism evidence="2 3">
    <name type="scientific">Streptomyces hazeniae</name>
    <dbReference type="NCBI Taxonomy" id="3075538"/>
    <lineage>
        <taxon>Bacteria</taxon>
        <taxon>Bacillati</taxon>
        <taxon>Actinomycetota</taxon>
        <taxon>Actinomycetes</taxon>
        <taxon>Kitasatosporales</taxon>
        <taxon>Streptomycetaceae</taxon>
        <taxon>Streptomyces</taxon>
    </lineage>
</organism>
<evidence type="ECO:0000313" key="2">
    <source>
        <dbReference type="EMBL" id="MDT0378640.1"/>
    </source>
</evidence>
<name>A0ABU2NPD6_9ACTN</name>
<protein>
    <submittedName>
        <fullName evidence="2">Suppressor of fused domain protein</fullName>
    </submittedName>
</protein>
<comment type="caution">
    <text evidence="2">The sequence shown here is derived from an EMBL/GenBank/DDBJ whole genome shotgun (WGS) entry which is preliminary data.</text>
</comment>
<sequence length="193" mass="21272">MTDSDEFGGLTAHVVRHLGPAKRRWTPPDDRGYGVTLHYPQRQRLPIVSAVTAGLHLQEIEAPEPIELICTLQTGQEAEAVRLVNVAAQYVLGEGGEERPPVGQDRLVGGEAPLIPGTAIHGLLFGAHPVFREVSPFLGEDGSVALRFLTVLPLTEGDLRFLVAADVGAGRQARLWERWHAQKIEFWDVHRRD</sequence>
<proteinExistence type="predicted"/>
<gene>
    <name evidence="2" type="ORF">RM572_07580</name>
</gene>
<accession>A0ABU2NPD6</accession>
<evidence type="ECO:0000313" key="3">
    <source>
        <dbReference type="Proteomes" id="UP001183414"/>
    </source>
</evidence>
<dbReference type="EMBL" id="JAVREQ010000004">
    <property type="protein sequence ID" value="MDT0378640.1"/>
    <property type="molecule type" value="Genomic_DNA"/>
</dbReference>
<keyword evidence="3" id="KW-1185">Reference proteome</keyword>